<evidence type="ECO:0000256" key="1">
    <source>
        <dbReference type="SAM" id="Phobius"/>
    </source>
</evidence>
<keyword evidence="1" id="KW-1133">Transmembrane helix</keyword>
<evidence type="ECO:0000313" key="2">
    <source>
        <dbReference type="EMBL" id="OCT75179.1"/>
    </source>
</evidence>
<sequence>MHSLILFHVYKQIFYKDTCDVYTHLCTTLHAHGKHLQFVLRNIFLFSFLVNIFFFLMLQLIHLLTS</sequence>
<keyword evidence="1" id="KW-0812">Transmembrane</keyword>
<evidence type="ECO:0000313" key="3">
    <source>
        <dbReference type="Proteomes" id="UP000694892"/>
    </source>
</evidence>
<proteinExistence type="predicted"/>
<keyword evidence="1" id="KW-0472">Membrane</keyword>
<dbReference type="AlphaFoldDB" id="A0A974CKN7"/>
<accession>A0A974CKN7</accession>
<protein>
    <submittedName>
        <fullName evidence="2">Uncharacterized protein</fullName>
    </submittedName>
</protein>
<reference evidence="3" key="1">
    <citation type="journal article" date="2016" name="Nature">
        <title>Genome evolution in the allotetraploid frog Xenopus laevis.</title>
        <authorList>
            <person name="Session A.M."/>
            <person name="Uno Y."/>
            <person name="Kwon T."/>
            <person name="Chapman J.A."/>
            <person name="Toyoda A."/>
            <person name="Takahashi S."/>
            <person name="Fukui A."/>
            <person name="Hikosaka A."/>
            <person name="Suzuki A."/>
            <person name="Kondo M."/>
            <person name="van Heeringen S.J."/>
            <person name="Quigley I."/>
            <person name="Heinz S."/>
            <person name="Ogino H."/>
            <person name="Ochi H."/>
            <person name="Hellsten U."/>
            <person name="Lyons J.B."/>
            <person name="Simakov O."/>
            <person name="Putnam N."/>
            <person name="Stites J."/>
            <person name="Kuroki Y."/>
            <person name="Tanaka T."/>
            <person name="Michiue T."/>
            <person name="Watanabe M."/>
            <person name="Bogdanovic O."/>
            <person name="Lister R."/>
            <person name="Georgiou G."/>
            <person name="Paranjpe S.S."/>
            <person name="van Kruijsbergen I."/>
            <person name="Shu S."/>
            <person name="Carlson J."/>
            <person name="Kinoshita T."/>
            <person name="Ohta Y."/>
            <person name="Mawaribuchi S."/>
            <person name="Jenkins J."/>
            <person name="Grimwood J."/>
            <person name="Schmutz J."/>
            <person name="Mitros T."/>
            <person name="Mozaffari S.V."/>
            <person name="Suzuki Y."/>
            <person name="Haramoto Y."/>
            <person name="Yamamoto T.S."/>
            <person name="Takagi C."/>
            <person name="Heald R."/>
            <person name="Miller K."/>
            <person name="Haudenschild C."/>
            <person name="Kitzman J."/>
            <person name="Nakayama T."/>
            <person name="Izutsu Y."/>
            <person name="Robert J."/>
            <person name="Fortriede J."/>
            <person name="Burns K."/>
            <person name="Lotay V."/>
            <person name="Karimi K."/>
            <person name="Yasuoka Y."/>
            <person name="Dichmann D.S."/>
            <person name="Flajnik M.F."/>
            <person name="Houston D.W."/>
            <person name="Shendure J."/>
            <person name="DuPasquier L."/>
            <person name="Vize P.D."/>
            <person name="Zorn A.M."/>
            <person name="Ito M."/>
            <person name="Marcotte E.M."/>
            <person name="Wallingford J.B."/>
            <person name="Ito Y."/>
            <person name="Asashima M."/>
            <person name="Ueno N."/>
            <person name="Matsuda Y."/>
            <person name="Veenstra G.J."/>
            <person name="Fujiyama A."/>
            <person name="Harland R.M."/>
            <person name="Taira M."/>
            <person name="Rokhsar D.S."/>
        </authorList>
    </citation>
    <scope>NUCLEOTIDE SEQUENCE [LARGE SCALE GENOMIC DNA]</scope>
    <source>
        <strain evidence="3">J</strain>
    </source>
</reference>
<organism evidence="2 3">
    <name type="scientific">Xenopus laevis</name>
    <name type="common">African clawed frog</name>
    <dbReference type="NCBI Taxonomy" id="8355"/>
    <lineage>
        <taxon>Eukaryota</taxon>
        <taxon>Metazoa</taxon>
        <taxon>Chordata</taxon>
        <taxon>Craniata</taxon>
        <taxon>Vertebrata</taxon>
        <taxon>Euteleostomi</taxon>
        <taxon>Amphibia</taxon>
        <taxon>Batrachia</taxon>
        <taxon>Anura</taxon>
        <taxon>Pipoidea</taxon>
        <taxon>Pipidae</taxon>
        <taxon>Xenopodinae</taxon>
        <taxon>Xenopus</taxon>
        <taxon>Xenopus</taxon>
    </lineage>
</organism>
<name>A0A974CKN7_XENLA</name>
<dbReference type="Proteomes" id="UP000694892">
    <property type="component" value="Chromosome 6L"/>
</dbReference>
<gene>
    <name evidence="2" type="ORF">XELAEV_18030353mg</name>
</gene>
<feature type="transmembrane region" description="Helical" evidence="1">
    <location>
        <begin position="43"/>
        <end position="64"/>
    </location>
</feature>
<dbReference type="EMBL" id="CM004476">
    <property type="protein sequence ID" value="OCT75179.1"/>
    <property type="molecule type" value="Genomic_DNA"/>
</dbReference>